<dbReference type="PANTHER" id="PTHR33393:SF12">
    <property type="entry name" value="CAPSULE BIOSYNTHESIS PROTEIN CAPA"/>
    <property type="match status" value="1"/>
</dbReference>
<accession>A0A845QUJ2</accession>
<dbReference type="Proteomes" id="UP000467132">
    <property type="component" value="Unassembled WGS sequence"/>
</dbReference>
<sequence length="244" mass="27511">MKKVLLTLFIIIFTVTITVSCSDLDNSEKLEQNESKNQEQDENNIVEEEIEKYSELSLSATGDIMFHGAQLKSAYNNNTKEYDFKRVFENVKPHLENSDIAISNFETTTAGSEMPISSYPSFNSPDSTVDALKYSGIDILTTANNHSLDTGKIGIVNTIKNIENNGIDYIGTSEEEYRAFILKEKNDITLSFLSYTYGLNGNDSRLNSNELDNMVNLIDEDKMQEDIKKAKNVSDKVVVFIHWG</sequence>
<dbReference type="Pfam" id="PF09587">
    <property type="entry name" value="PGA_cap"/>
    <property type="match status" value="1"/>
</dbReference>
<feature type="non-terminal residue" evidence="4">
    <location>
        <position position="244"/>
    </location>
</feature>
<dbReference type="PANTHER" id="PTHR33393">
    <property type="entry name" value="POLYGLUTAMINE SYNTHESIS ACCESSORY PROTEIN RV0574C-RELATED"/>
    <property type="match status" value="1"/>
</dbReference>
<dbReference type="InterPro" id="IPR052169">
    <property type="entry name" value="CW_Biosynth-Accessory"/>
</dbReference>
<evidence type="ECO:0000313" key="4">
    <source>
        <dbReference type="EMBL" id="NBI05469.1"/>
    </source>
</evidence>
<keyword evidence="2" id="KW-0175">Coiled coil</keyword>
<dbReference type="Gene3D" id="3.60.21.10">
    <property type="match status" value="1"/>
</dbReference>
<dbReference type="SMART" id="SM00854">
    <property type="entry name" value="PGA_cap"/>
    <property type="match status" value="1"/>
</dbReference>
<dbReference type="SUPFAM" id="SSF56300">
    <property type="entry name" value="Metallo-dependent phosphatases"/>
    <property type="match status" value="1"/>
</dbReference>
<dbReference type="EMBL" id="QXXA01000003">
    <property type="protein sequence ID" value="NBI05469.1"/>
    <property type="molecule type" value="Genomic_DNA"/>
</dbReference>
<evidence type="ECO:0000256" key="1">
    <source>
        <dbReference type="ARBA" id="ARBA00005662"/>
    </source>
</evidence>
<dbReference type="AlphaFoldDB" id="A0A845QUJ2"/>
<feature type="domain" description="Capsule synthesis protein CapA" evidence="3">
    <location>
        <begin position="57"/>
        <end position="244"/>
    </location>
</feature>
<evidence type="ECO:0000313" key="5">
    <source>
        <dbReference type="Proteomes" id="UP000467132"/>
    </source>
</evidence>
<keyword evidence="5" id="KW-1185">Reference proteome</keyword>
<dbReference type="PROSITE" id="PS51257">
    <property type="entry name" value="PROKAR_LIPOPROTEIN"/>
    <property type="match status" value="1"/>
</dbReference>
<dbReference type="InterPro" id="IPR019079">
    <property type="entry name" value="Capsule_synth_CapA"/>
</dbReference>
<dbReference type="CDD" id="cd07381">
    <property type="entry name" value="MPP_CapA"/>
    <property type="match status" value="1"/>
</dbReference>
<dbReference type="RefSeq" id="WP_160195989.1">
    <property type="nucleotide sequence ID" value="NZ_QXXA01000003.1"/>
</dbReference>
<comment type="similarity">
    <text evidence="1">Belongs to the CapA family.</text>
</comment>
<proteinExistence type="inferred from homology"/>
<reference evidence="4 5" key="1">
    <citation type="submission" date="2018-08" db="EMBL/GenBank/DDBJ databases">
        <title>Murine metabolic-syndrome-specific gut microbial biobank.</title>
        <authorList>
            <person name="Liu C."/>
        </authorList>
    </citation>
    <scope>NUCLEOTIDE SEQUENCE [LARGE SCALE GENOMIC DNA]</scope>
    <source>
        <strain evidence="4 5">583</strain>
    </source>
</reference>
<evidence type="ECO:0000256" key="2">
    <source>
        <dbReference type="SAM" id="Coils"/>
    </source>
</evidence>
<feature type="coiled-coil region" evidence="2">
    <location>
        <begin position="29"/>
        <end position="56"/>
    </location>
</feature>
<name>A0A845QUJ2_9CLOT</name>
<gene>
    <name evidence="4" type="ORF">D3Z33_01220</name>
</gene>
<comment type="caution">
    <text evidence="4">The sequence shown here is derived from an EMBL/GenBank/DDBJ whole genome shotgun (WGS) entry which is preliminary data.</text>
</comment>
<evidence type="ECO:0000259" key="3">
    <source>
        <dbReference type="SMART" id="SM00854"/>
    </source>
</evidence>
<dbReference type="InterPro" id="IPR029052">
    <property type="entry name" value="Metallo-depent_PP-like"/>
</dbReference>
<organism evidence="4 5">
    <name type="scientific">Senegalia massiliensis</name>
    <dbReference type="NCBI Taxonomy" id="1720316"/>
    <lineage>
        <taxon>Bacteria</taxon>
        <taxon>Bacillati</taxon>
        <taxon>Bacillota</taxon>
        <taxon>Clostridia</taxon>
        <taxon>Eubacteriales</taxon>
        <taxon>Clostridiaceae</taxon>
        <taxon>Senegalia</taxon>
    </lineage>
</organism>
<dbReference type="OrthoDB" id="9810906at2"/>
<protein>
    <submittedName>
        <fullName evidence="4">CapA family protein</fullName>
    </submittedName>
</protein>